<protein>
    <submittedName>
        <fullName evidence="2">Putative glycosyltransferase (TIGR04348 family)</fullName>
    </submittedName>
</protein>
<dbReference type="Gene3D" id="3.40.50.2000">
    <property type="entry name" value="Glycogen Phosphorylase B"/>
    <property type="match status" value="1"/>
</dbReference>
<dbReference type="CDD" id="cd03801">
    <property type="entry name" value="GT4_PimA-like"/>
    <property type="match status" value="1"/>
</dbReference>
<dbReference type="Pfam" id="PF00534">
    <property type="entry name" value="Glycos_transf_1"/>
    <property type="match status" value="1"/>
</dbReference>
<dbReference type="EMBL" id="SOQX01000004">
    <property type="protein sequence ID" value="TDY00952.1"/>
    <property type="molecule type" value="Genomic_DNA"/>
</dbReference>
<dbReference type="GO" id="GO:0016757">
    <property type="term" value="F:glycosyltransferase activity"/>
    <property type="evidence" value="ECO:0007669"/>
    <property type="project" value="InterPro"/>
</dbReference>
<dbReference type="AlphaFoldDB" id="A0A4R8IJP0"/>
<keyword evidence="3" id="KW-1185">Reference proteome</keyword>
<dbReference type="OrthoDB" id="8563324at2"/>
<evidence type="ECO:0000313" key="2">
    <source>
        <dbReference type="EMBL" id="TDY00952.1"/>
    </source>
</evidence>
<dbReference type="SUPFAM" id="SSF53756">
    <property type="entry name" value="UDP-Glycosyltransferase/glycogen phosphorylase"/>
    <property type="match status" value="1"/>
</dbReference>
<dbReference type="InterPro" id="IPR027627">
    <property type="entry name" value="Glycosyltransferase_put"/>
</dbReference>
<dbReference type="InterPro" id="IPR001296">
    <property type="entry name" value="Glyco_trans_1"/>
</dbReference>
<evidence type="ECO:0000259" key="1">
    <source>
        <dbReference type="Pfam" id="PF00534"/>
    </source>
</evidence>
<sequence length="315" mass="35527">MRIILVTPAPPKSRAGNRATAARWAAILTSFGHRVEITTGFSGQNADLMIALHAWRSASSIQQFAEAFPRRPLIVAITGTDAYRFIHTHPDITLQSIRLASHLVGLHDLISNTLPPDARHKMHVIYQSARPIAKRQPYKRYFHISVMGHLREEKDPLRPALAARHLPDSSRIKVHQYGKAHSDEWAKLARMEMEANPRYTWHDEIAHHRIRQIYQRTNLLVLPSRMEGGANVISEAVVAGIPVIASDIEGSLGLLGEDYPGYYPVENEQALADLMLKAETDNSFHEKLEQACIAKQPLFTPENESRGWRNLLSQL</sequence>
<dbReference type="Proteomes" id="UP000294914">
    <property type="component" value="Unassembled WGS sequence"/>
</dbReference>
<evidence type="ECO:0000313" key="3">
    <source>
        <dbReference type="Proteomes" id="UP000294914"/>
    </source>
</evidence>
<gene>
    <name evidence="2" type="ORF">EDC23_1697</name>
</gene>
<dbReference type="NCBIfam" id="TIGR04348">
    <property type="entry name" value="selenoneine biosynthesis selenosugar synthase SenB"/>
    <property type="match status" value="1"/>
</dbReference>
<reference evidence="2 3" key="1">
    <citation type="submission" date="2019-03" db="EMBL/GenBank/DDBJ databases">
        <title>Genomic Encyclopedia of Type Strains, Phase IV (KMG-IV): sequencing the most valuable type-strain genomes for metagenomic binning, comparative biology and taxonomic classification.</title>
        <authorList>
            <person name="Goeker M."/>
        </authorList>
    </citation>
    <scope>NUCLEOTIDE SEQUENCE [LARGE SCALE GENOMIC DNA]</scope>
    <source>
        <strain evidence="2 3">DSM 16326</strain>
    </source>
</reference>
<keyword evidence="2" id="KW-0808">Transferase</keyword>
<name>A0A4R8IJP0_9GAMM</name>
<accession>A0A4R8IJP0</accession>
<comment type="caution">
    <text evidence="2">The sequence shown here is derived from an EMBL/GenBank/DDBJ whole genome shotgun (WGS) entry which is preliminary data.</text>
</comment>
<dbReference type="PANTHER" id="PTHR12526">
    <property type="entry name" value="GLYCOSYLTRANSFERASE"/>
    <property type="match status" value="1"/>
</dbReference>
<dbReference type="GO" id="GO:1901135">
    <property type="term" value="P:carbohydrate derivative metabolic process"/>
    <property type="evidence" value="ECO:0007669"/>
    <property type="project" value="UniProtKB-ARBA"/>
</dbReference>
<proteinExistence type="predicted"/>
<feature type="domain" description="Glycosyl transferase family 1" evidence="1">
    <location>
        <begin position="138"/>
        <end position="291"/>
    </location>
</feature>
<dbReference type="RefSeq" id="WP_134083431.1">
    <property type="nucleotide sequence ID" value="NZ_SOQX01000004.1"/>
</dbReference>
<organism evidence="2 3">
    <name type="scientific">Thiohalophilus thiocyanatoxydans</name>
    <dbReference type="NCBI Taxonomy" id="381308"/>
    <lineage>
        <taxon>Bacteria</taxon>
        <taxon>Pseudomonadati</taxon>
        <taxon>Pseudomonadota</taxon>
        <taxon>Gammaproteobacteria</taxon>
        <taxon>Thiohalomonadales</taxon>
        <taxon>Thiohalophilaceae</taxon>
        <taxon>Thiohalophilus</taxon>
    </lineage>
</organism>